<dbReference type="AlphaFoldDB" id="A0A0P0RCM7"/>
<name>A0A0P0RCM7_9BURK</name>
<gene>
    <name evidence="1" type="ORF">K788_0002777</name>
</gene>
<dbReference type="Proteomes" id="UP000019146">
    <property type="component" value="Chromosome 2"/>
</dbReference>
<dbReference type="KEGG" id="bcai:K788_0002777"/>
<protein>
    <submittedName>
        <fullName evidence="1">Uncharacterized protein</fullName>
    </submittedName>
</protein>
<evidence type="ECO:0000313" key="2">
    <source>
        <dbReference type="Proteomes" id="UP000019146"/>
    </source>
</evidence>
<evidence type="ECO:0000313" key="1">
    <source>
        <dbReference type="EMBL" id="ALL66256.1"/>
    </source>
</evidence>
<proteinExistence type="predicted"/>
<reference evidence="1 2" key="1">
    <citation type="journal article" date="2014" name="Genome Announc.">
        <title>Draft Genome Sequence of the Haloacid-Degrading Burkholderia caribensis Strain MBA4.</title>
        <authorList>
            <person name="Pan Y."/>
            <person name="Kong K.F."/>
            <person name="Tsang J.S."/>
        </authorList>
    </citation>
    <scope>NUCLEOTIDE SEQUENCE [LARGE SCALE GENOMIC DNA]</scope>
    <source>
        <strain evidence="1 2">MBA4</strain>
    </source>
</reference>
<sequence>MRHCYNGSVPPEPLGLRRASNRAARHHAANCVAHADFSIYSRRINA</sequence>
<organism evidence="1 2">
    <name type="scientific">Paraburkholderia caribensis MBA4</name>
    <dbReference type="NCBI Taxonomy" id="1323664"/>
    <lineage>
        <taxon>Bacteria</taxon>
        <taxon>Pseudomonadati</taxon>
        <taxon>Pseudomonadota</taxon>
        <taxon>Betaproteobacteria</taxon>
        <taxon>Burkholderiales</taxon>
        <taxon>Burkholderiaceae</taxon>
        <taxon>Paraburkholderia</taxon>
    </lineage>
</organism>
<accession>A0A0P0RCM7</accession>
<dbReference type="EMBL" id="CP012747">
    <property type="protein sequence ID" value="ALL66256.1"/>
    <property type="molecule type" value="Genomic_DNA"/>
</dbReference>